<keyword evidence="3" id="KW-0804">Transcription</keyword>
<dbReference type="Pfam" id="PF17932">
    <property type="entry name" value="TetR_C_24"/>
    <property type="match status" value="1"/>
</dbReference>
<gene>
    <name evidence="7" type="ORF">SAMN06295937_101929</name>
</gene>
<evidence type="ECO:0000313" key="8">
    <source>
        <dbReference type="Proteomes" id="UP000190044"/>
    </source>
</evidence>
<keyword evidence="1" id="KW-0805">Transcription regulation</keyword>
<evidence type="ECO:0000313" key="7">
    <source>
        <dbReference type="EMBL" id="SKB79488.1"/>
    </source>
</evidence>
<organism evidence="7 8">
    <name type="scientific">Sphingopyxis flava</name>
    <dbReference type="NCBI Taxonomy" id="1507287"/>
    <lineage>
        <taxon>Bacteria</taxon>
        <taxon>Pseudomonadati</taxon>
        <taxon>Pseudomonadota</taxon>
        <taxon>Alphaproteobacteria</taxon>
        <taxon>Sphingomonadales</taxon>
        <taxon>Sphingomonadaceae</taxon>
        <taxon>Sphingopyxis</taxon>
    </lineage>
</organism>
<dbReference type="SUPFAM" id="SSF46689">
    <property type="entry name" value="Homeodomain-like"/>
    <property type="match status" value="1"/>
</dbReference>
<name>A0A1T5E697_9SPHN</name>
<dbReference type="RefSeq" id="WP_176141625.1">
    <property type="nucleotide sequence ID" value="NZ_FUYP01000019.1"/>
</dbReference>
<dbReference type="InterPro" id="IPR001647">
    <property type="entry name" value="HTH_TetR"/>
</dbReference>
<feature type="compositionally biased region" description="Basic and acidic residues" evidence="5">
    <location>
        <begin position="1"/>
        <end position="41"/>
    </location>
</feature>
<dbReference type="PANTHER" id="PTHR30055:SF234">
    <property type="entry name" value="HTH-TYPE TRANSCRIPTIONAL REGULATOR BETI"/>
    <property type="match status" value="1"/>
</dbReference>
<dbReference type="PRINTS" id="PR00455">
    <property type="entry name" value="HTHTETR"/>
</dbReference>
<feature type="DNA-binding region" description="H-T-H motif" evidence="4">
    <location>
        <begin position="67"/>
        <end position="86"/>
    </location>
</feature>
<dbReference type="GO" id="GO:0000976">
    <property type="term" value="F:transcription cis-regulatory region binding"/>
    <property type="evidence" value="ECO:0007669"/>
    <property type="project" value="TreeGrafter"/>
</dbReference>
<dbReference type="Gene3D" id="1.10.357.10">
    <property type="entry name" value="Tetracycline Repressor, domain 2"/>
    <property type="match status" value="1"/>
</dbReference>
<dbReference type="InterPro" id="IPR041490">
    <property type="entry name" value="KstR2_TetR_C"/>
</dbReference>
<dbReference type="Pfam" id="PF00440">
    <property type="entry name" value="TetR_N"/>
    <property type="match status" value="1"/>
</dbReference>
<evidence type="ECO:0000256" key="4">
    <source>
        <dbReference type="PROSITE-ProRule" id="PRU00335"/>
    </source>
</evidence>
<dbReference type="Gene3D" id="1.10.10.60">
    <property type="entry name" value="Homeodomain-like"/>
    <property type="match status" value="1"/>
</dbReference>
<protein>
    <submittedName>
        <fullName evidence="7">Transcriptional regulator, TetR family</fullName>
    </submittedName>
</protein>
<feature type="domain" description="HTH tetR-type" evidence="6">
    <location>
        <begin position="44"/>
        <end position="104"/>
    </location>
</feature>
<evidence type="ECO:0000256" key="2">
    <source>
        <dbReference type="ARBA" id="ARBA00023125"/>
    </source>
</evidence>
<dbReference type="SUPFAM" id="SSF48498">
    <property type="entry name" value="Tetracyclin repressor-like, C-terminal domain"/>
    <property type="match status" value="1"/>
</dbReference>
<sequence>MKPITKFEKPGSEPAPPRDVHEGPDPAEDSSRYLSRRETTGKHTARRQQAIDAAAAIFARVGYQGASTRAIASALGIKVASLYFHIGSKEDALAEICLLGMQRSLGYLEEASHRDTLSEQIRHFFECQCEDHIQHADYVAVSTRERAHLSEPMQMRIQEMTRQFRANIDAMFERAKERGELNPDLTPRHCRFIMIGTLRGISEMYMSGVDFTNSDIMDKWIEALIRGMVVERA</sequence>
<dbReference type="InterPro" id="IPR050109">
    <property type="entry name" value="HTH-type_TetR-like_transc_reg"/>
</dbReference>
<dbReference type="GO" id="GO:0003700">
    <property type="term" value="F:DNA-binding transcription factor activity"/>
    <property type="evidence" value="ECO:0007669"/>
    <property type="project" value="TreeGrafter"/>
</dbReference>
<dbReference type="PANTHER" id="PTHR30055">
    <property type="entry name" value="HTH-TYPE TRANSCRIPTIONAL REGULATOR RUTR"/>
    <property type="match status" value="1"/>
</dbReference>
<keyword evidence="2 4" id="KW-0238">DNA-binding</keyword>
<dbReference type="AlphaFoldDB" id="A0A1T5E697"/>
<evidence type="ECO:0000256" key="5">
    <source>
        <dbReference type="SAM" id="MobiDB-lite"/>
    </source>
</evidence>
<reference evidence="8" key="1">
    <citation type="submission" date="2017-02" db="EMBL/GenBank/DDBJ databases">
        <authorList>
            <person name="Varghese N."/>
            <person name="Submissions S."/>
        </authorList>
    </citation>
    <scope>NUCLEOTIDE SEQUENCE [LARGE SCALE GENOMIC DNA]</scope>
    <source>
        <strain evidence="8">R11H</strain>
    </source>
</reference>
<dbReference type="PROSITE" id="PS50977">
    <property type="entry name" value="HTH_TETR_2"/>
    <property type="match status" value="1"/>
</dbReference>
<proteinExistence type="predicted"/>
<evidence type="ECO:0000256" key="1">
    <source>
        <dbReference type="ARBA" id="ARBA00023015"/>
    </source>
</evidence>
<evidence type="ECO:0000259" key="6">
    <source>
        <dbReference type="PROSITE" id="PS50977"/>
    </source>
</evidence>
<dbReference type="InterPro" id="IPR036271">
    <property type="entry name" value="Tet_transcr_reg_TetR-rel_C_sf"/>
</dbReference>
<dbReference type="InterPro" id="IPR009057">
    <property type="entry name" value="Homeodomain-like_sf"/>
</dbReference>
<keyword evidence="8" id="KW-1185">Reference proteome</keyword>
<dbReference type="EMBL" id="FUYP01000019">
    <property type="protein sequence ID" value="SKB79488.1"/>
    <property type="molecule type" value="Genomic_DNA"/>
</dbReference>
<accession>A0A1T5E697</accession>
<dbReference type="Proteomes" id="UP000190044">
    <property type="component" value="Unassembled WGS sequence"/>
</dbReference>
<feature type="region of interest" description="Disordered" evidence="5">
    <location>
        <begin position="1"/>
        <end position="47"/>
    </location>
</feature>
<evidence type="ECO:0000256" key="3">
    <source>
        <dbReference type="ARBA" id="ARBA00023163"/>
    </source>
</evidence>